<dbReference type="CDD" id="cd00201">
    <property type="entry name" value="WW"/>
    <property type="match status" value="1"/>
</dbReference>
<dbReference type="GO" id="GO:0009967">
    <property type="term" value="P:positive regulation of signal transduction"/>
    <property type="evidence" value="ECO:0007669"/>
    <property type="project" value="UniProtKB-ARBA"/>
</dbReference>
<dbReference type="Pfam" id="PF00076">
    <property type="entry name" value="RRM_1"/>
    <property type="match status" value="1"/>
</dbReference>
<dbReference type="Gene3D" id="2.20.70.10">
    <property type="match status" value="1"/>
</dbReference>
<dbReference type="Pfam" id="PF00397">
    <property type="entry name" value="WW"/>
    <property type="match status" value="1"/>
</dbReference>
<evidence type="ECO:0000256" key="4">
    <source>
        <dbReference type="SAM" id="MobiDB-lite"/>
    </source>
</evidence>
<dbReference type="InterPro" id="IPR050441">
    <property type="entry name" value="RBM"/>
</dbReference>
<proteinExistence type="predicted"/>
<feature type="region of interest" description="Disordered" evidence="4">
    <location>
        <begin position="47"/>
        <end position="93"/>
    </location>
</feature>
<keyword evidence="2 3" id="KW-0694">RNA-binding</keyword>
<accession>A0A0G4EIF5</accession>
<feature type="domain" description="RRM" evidence="6">
    <location>
        <begin position="1"/>
        <end position="51"/>
    </location>
</feature>
<reference evidence="7 8" key="1">
    <citation type="submission" date="2014-11" db="EMBL/GenBank/DDBJ databases">
        <authorList>
            <person name="Zhu J."/>
            <person name="Qi W."/>
            <person name="Song R."/>
        </authorList>
    </citation>
    <scope>NUCLEOTIDE SEQUENCE [LARGE SCALE GENOMIC DNA]</scope>
</reference>
<organism evidence="7 8">
    <name type="scientific">Vitrella brassicaformis (strain CCMP3155)</name>
    <dbReference type="NCBI Taxonomy" id="1169540"/>
    <lineage>
        <taxon>Eukaryota</taxon>
        <taxon>Sar</taxon>
        <taxon>Alveolata</taxon>
        <taxon>Colpodellida</taxon>
        <taxon>Vitrellaceae</taxon>
        <taxon>Vitrella</taxon>
    </lineage>
</organism>
<feature type="compositionally biased region" description="Polar residues" evidence="4">
    <location>
        <begin position="178"/>
        <end position="187"/>
    </location>
</feature>
<dbReference type="GO" id="GO:0003729">
    <property type="term" value="F:mRNA binding"/>
    <property type="evidence" value="ECO:0007669"/>
    <property type="project" value="UniProtKB-ARBA"/>
</dbReference>
<evidence type="ECO:0000259" key="6">
    <source>
        <dbReference type="PROSITE" id="PS50102"/>
    </source>
</evidence>
<dbReference type="VEuPathDB" id="CryptoDB:Vbra_11985"/>
<dbReference type="PROSITE" id="PS50102">
    <property type="entry name" value="RRM"/>
    <property type="match status" value="2"/>
</dbReference>
<feature type="compositionally biased region" description="Low complexity" evidence="4">
    <location>
        <begin position="152"/>
        <end position="165"/>
    </location>
</feature>
<dbReference type="Gene3D" id="3.30.70.330">
    <property type="match status" value="2"/>
</dbReference>
<dbReference type="PANTHER" id="PTHR48034">
    <property type="entry name" value="TRANSFORMER-2 SEX-DETERMINING PROTEIN-RELATED"/>
    <property type="match status" value="1"/>
</dbReference>
<dbReference type="InterPro" id="IPR012677">
    <property type="entry name" value="Nucleotide-bd_a/b_plait_sf"/>
</dbReference>
<evidence type="ECO:0000313" key="8">
    <source>
        <dbReference type="Proteomes" id="UP000041254"/>
    </source>
</evidence>
<dbReference type="PROSITE" id="PS01159">
    <property type="entry name" value="WW_DOMAIN_1"/>
    <property type="match status" value="1"/>
</dbReference>
<feature type="region of interest" description="Disordered" evidence="4">
    <location>
        <begin position="437"/>
        <end position="463"/>
    </location>
</feature>
<evidence type="ECO:0000313" key="7">
    <source>
        <dbReference type="EMBL" id="CEL95662.1"/>
    </source>
</evidence>
<dbReference type="InterPro" id="IPR035979">
    <property type="entry name" value="RBD_domain_sf"/>
</dbReference>
<dbReference type="GO" id="GO:0010629">
    <property type="term" value="P:negative regulation of gene expression"/>
    <property type="evidence" value="ECO:0007669"/>
    <property type="project" value="UniProtKB-ARBA"/>
</dbReference>
<dbReference type="PROSITE" id="PS50020">
    <property type="entry name" value="WW_DOMAIN_2"/>
    <property type="match status" value="1"/>
</dbReference>
<feature type="region of interest" description="Disordered" evidence="4">
    <location>
        <begin position="290"/>
        <end position="349"/>
    </location>
</feature>
<keyword evidence="1" id="KW-0677">Repeat</keyword>
<name>A0A0G4EIF5_VITBC</name>
<dbReference type="CDD" id="cd12362">
    <property type="entry name" value="RRM3_CELF1-6"/>
    <property type="match status" value="1"/>
</dbReference>
<feature type="domain" description="WW" evidence="5">
    <location>
        <begin position="228"/>
        <end position="255"/>
    </location>
</feature>
<dbReference type="SMART" id="SM00456">
    <property type="entry name" value="WW"/>
    <property type="match status" value="1"/>
</dbReference>
<dbReference type="InterPro" id="IPR000504">
    <property type="entry name" value="RRM_dom"/>
</dbReference>
<dbReference type="SUPFAM" id="SSF54928">
    <property type="entry name" value="RNA-binding domain, RBD"/>
    <property type="match status" value="1"/>
</dbReference>
<keyword evidence="8" id="KW-1185">Reference proteome</keyword>
<feature type="compositionally biased region" description="Low complexity" evidence="4">
    <location>
        <begin position="204"/>
        <end position="213"/>
    </location>
</feature>
<protein>
    <submittedName>
        <fullName evidence="7">Uncharacterized protein</fullName>
    </submittedName>
</protein>
<dbReference type="AlphaFoldDB" id="A0A0G4EIF5"/>
<feature type="compositionally biased region" description="Low complexity" evidence="4">
    <location>
        <begin position="290"/>
        <end position="316"/>
    </location>
</feature>
<feature type="domain" description="RRM" evidence="6">
    <location>
        <begin position="357"/>
        <end position="435"/>
    </location>
</feature>
<dbReference type="OrthoDB" id="284619at2759"/>
<evidence type="ECO:0000256" key="1">
    <source>
        <dbReference type="ARBA" id="ARBA00022737"/>
    </source>
</evidence>
<evidence type="ECO:0000259" key="5">
    <source>
        <dbReference type="PROSITE" id="PS50020"/>
    </source>
</evidence>
<sequence>MPDSSSSTGSRGWAFVTYTNKTHSQQAIAAFNNKLILGDTQKPVEVRYAESKPGRRPSSQEIFTSPKPGEALSTANMPEGAAPGAGVTGGGYRGSPQASGGGAVIGNPALGMSLGMGTALVSTDYSSPPNPAAHSHHGHSFHHPVSGAIGGPTHPSHPHAQPHSSVRSSMAYPGPTPASANPPQANTPYGLPHVFPHPHHPHHASSSPVAAGPPGSGPGHGQGHMAHWMEYFTNDGAAYYYNVQTGHTQWERPADFDVYSRPVPSLLQPGNTRMGMTPNGHVPMTYSMAAAIPNPNAPSPHMANAAQDQQQQQQQQPGGGGGGGSGGGAASVSQGSNGSGSGGPDMGQHFIENRGGCNLFIFHIPSDWTDSDLVQHFQHYGNIVSAVIARERDTGRNRGYGFVCFDTSHAALNAIQGMNGFAVGGKRLTVQLKQTSIRRNQNNGGGQSGNKTPGGPSRESSNR</sequence>
<dbReference type="InterPro" id="IPR036020">
    <property type="entry name" value="WW_dom_sf"/>
</dbReference>
<dbReference type="GO" id="GO:0005737">
    <property type="term" value="C:cytoplasm"/>
    <property type="evidence" value="ECO:0007669"/>
    <property type="project" value="UniProtKB-ARBA"/>
</dbReference>
<dbReference type="STRING" id="1169540.A0A0G4EIF5"/>
<dbReference type="InParanoid" id="A0A0G4EIF5"/>
<dbReference type="SMART" id="SM00360">
    <property type="entry name" value="RRM"/>
    <property type="match status" value="1"/>
</dbReference>
<evidence type="ECO:0000256" key="2">
    <source>
        <dbReference type="ARBA" id="ARBA00022884"/>
    </source>
</evidence>
<feature type="compositionally biased region" description="Gly residues" evidence="4">
    <location>
        <begin position="317"/>
        <end position="329"/>
    </location>
</feature>
<feature type="region of interest" description="Disordered" evidence="4">
    <location>
        <begin position="125"/>
        <end position="222"/>
    </location>
</feature>
<dbReference type="InterPro" id="IPR001202">
    <property type="entry name" value="WW_dom"/>
</dbReference>
<evidence type="ECO:0000256" key="3">
    <source>
        <dbReference type="PROSITE-ProRule" id="PRU00176"/>
    </source>
</evidence>
<dbReference type="EMBL" id="CDMY01000235">
    <property type="protein sequence ID" value="CEL95662.1"/>
    <property type="molecule type" value="Genomic_DNA"/>
</dbReference>
<dbReference type="SUPFAM" id="SSF51045">
    <property type="entry name" value="WW domain"/>
    <property type="match status" value="1"/>
</dbReference>
<gene>
    <name evidence="7" type="ORF">Vbra_11985</name>
</gene>
<dbReference type="FunFam" id="3.30.70.330:FF:000383">
    <property type="entry name" value="Sex lethal, isoform D"/>
    <property type="match status" value="1"/>
</dbReference>
<dbReference type="Proteomes" id="UP000041254">
    <property type="component" value="Unassembled WGS sequence"/>
</dbReference>